<proteinExistence type="inferred from homology"/>
<dbReference type="GO" id="GO:0016705">
    <property type="term" value="F:oxidoreductase activity, acting on paired donors, with incorporation or reduction of molecular oxygen"/>
    <property type="evidence" value="ECO:0007669"/>
    <property type="project" value="InterPro"/>
</dbReference>
<evidence type="ECO:0000256" key="11">
    <source>
        <dbReference type="ARBA" id="ARBA00023033"/>
    </source>
</evidence>
<dbReference type="GO" id="GO:0020037">
    <property type="term" value="F:heme binding"/>
    <property type="evidence" value="ECO:0007669"/>
    <property type="project" value="InterPro"/>
</dbReference>
<evidence type="ECO:0000256" key="9">
    <source>
        <dbReference type="ARBA" id="ARBA00023002"/>
    </source>
</evidence>
<protein>
    <submittedName>
        <fullName evidence="15">Putative cytochrome P450 6a14</fullName>
    </submittedName>
</protein>
<evidence type="ECO:0000256" key="12">
    <source>
        <dbReference type="ARBA" id="ARBA00023136"/>
    </source>
</evidence>
<evidence type="ECO:0000313" key="16">
    <source>
        <dbReference type="Proteomes" id="UP000250275"/>
    </source>
</evidence>
<gene>
    <name evidence="15" type="ORF">WN48_03257</name>
</gene>
<evidence type="ECO:0000256" key="1">
    <source>
        <dbReference type="ARBA" id="ARBA00001971"/>
    </source>
</evidence>
<dbReference type="InterPro" id="IPR036396">
    <property type="entry name" value="Cyt_P450_sf"/>
</dbReference>
<name>A0A310SNG4_9HYME</name>
<evidence type="ECO:0000256" key="4">
    <source>
        <dbReference type="ARBA" id="ARBA00010617"/>
    </source>
</evidence>
<evidence type="ECO:0000313" key="15">
    <source>
        <dbReference type="EMBL" id="OAD56570.1"/>
    </source>
</evidence>
<dbReference type="OrthoDB" id="2789670at2759"/>
<evidence type="ECO:0000256" key="2">
    <source>
        <dbReference type="ARBA" id="ARBA00004174"/>
    </source>
</evidence>
<keyword evidence="14" id="KW-0812">Transmembrane</keyword>
<keyword evidence="7" id="KW-0256">Endoplasmic reticulum</keyword>
<comment type="subcellular location">
    <subcellularLocation>
        <location evidence="3">Endoplasmic reticulum membrane</location>
        <topology evidence="3">Peripheral membrane protein</topology>
    </subcellularLocation>
    <subcellularLocation>
        <location evidence="2">Microsome membrane</location>
        <topology evidence="2">Peripheral membrane protein</topology>
    </subcellularLocation>
</comment>
<dbReference type="GO" id="GO:0004497">
    <property type="term" value="F:monooxygenase activity"/>
    <property type="evidence" value="ECO:0007669"/>
    <property type="project" value="UniProtKB-KW"/>
</dbReference>
<keyword evidence="6 13" id="KW-0479">Metal-binding</keyword>
<keyword evidence="16" id="KW-1185">Reference proteome</keyword>
<dbReference type="PRINTS" id="PR00385">
    <property type="entry name" value="P450"/>
</dbReference>
<dbReference type="Pfam" id="PF00067">
    <property type="entry name" value="p450"/>
    <property type="match status" value="2"/>
</dbReference>
<comment type="cofactor">
    <cofactor evidence="1 13">
        <name>heme</name>
        <dbReference type="ChEBI" id="CHEBI:30413"/>
    </cofactor>
</comment>
<keyword evidence="5 13" id="KW-0349">Heme</keyword>
<dbReference type="FunFam" id="1.10.630.10:FF:000182">
    <property type="entry name" value="Cytochrome P450 3A4"/>
    <property type="match status" value="1"/>
</dbReference>
<dbReference type="InterPro" id="IPR002401">
    <property type="entry name" value="Cyt_P450_E_grp-I"/>
</dbReference>
<evidence type="ECO:0000256" key="5">
    <source>
        <dbReference type="ARBA" id="ARBA00022617"/>
    </source>
</evidence>
<comment type="similarity">
    <text evidence="4">Belongs to the cytochrome P450 family.</text>
</comment>
<organism evidence="15 16">
    <name type="scientific">Eufriesea mexicana</name>
    <dbReference type="NCBI Taxonomy" id="516756"/>
    <lineage>
        <taxon>Eukaryota</taxon>
        <taxon>Metazoa</taxon>
        <taxon>Ecdysozoa</taxon>
        <taxon>Arthropoda</taxon>
        <taxon>Hexapoda</taxon>
        <taxon>Insecta</taxon>
        <taxon>Pterygota</taxon>
        <taxon>Neoptera</taxon>
        <taxon>Endopterygota</taxon>
        <taxon>Hymenoptera</taxon>
        <taxon>Apocrita</taxon>
        <taxon>Aculeata</taxon>
        <taxon>Apoidea</taxon>
        <taxon>Anthophila</taxon>
        <taxon>Apidae</taxon>
        <taxon>Eufriesea</taxon>
    </lineage>
</organism>
<sequence>MTWPVIETVGLAVTVLILLYYYSKSKLEYWRKRGVNGPKPLPFLGNYKDVFLGKASVSDSFEDAYNNFRDEQVVGIYVGHTPLLVLRDPDIIKTVLIKDFSVFADRTIRTVRTVEPLSEHLFRLESDRWRPLRAKLSPVFTSGKLREMFHLLVECADHFGKYLDNLVKKGEFIECRDIAAKYTTDVIGSCAFGIEINSFASENSEFRQMGRKVFQTNIKSMFRDRLRDFPWLFKVLGPLTIERDIVEFFKRITTETIDYRMKNNVRRYDFIDTLVDLKQHPEKLGEKEVDDLFLTSQAFVFFIAGFETSSLTISHVIIELAKKPWIQEKARAEILEVLAKTNGVITYDCIKEMKYLDACFQGTLSTIQTETLFCHIVNGINYAVIETLRKYPVLLWLSRTALQDYTFPGTKISIEKGQQVFLPVRAIQRDPEIYPDPDDFDPERFSDEQVKTRHPMLFLPFGDGPRNCIGARFAKYQSKVALITVLSKFKLEVCEKTFKEYKIDKKSLFILQPTHGLYVKMSSSNKATLETVLNVYCNCPQTVLKLSFRKFWAKVVIGNGHTAIYAILRDLNIYPVSDFRGPKRSVQDGGFPVSKSEDPSSCCGILVFRDTRSQRKKGKAFKHAEGMERKIPMPNCSTLRPGCWKTVTGLPCSTTEHIVFIDRKSGVVGLMCSKRRLAEYSALGDSRQSRVCEIPCLVIVDCRGLAEYSALGCKWVI</sequence>
<evidence type="ECO:0000256" key="14">
    <source>
        <dbReference type="SAM" id="Phobius"/>
    </source>
</evidence>
<feature type="transmembrane region" description="Helical" evidence="14">
    <location>
        <begin position="6"/>
        <end position="23"/>
    </location>
</feature>
<keyword evidence="12 14" id="KW-0472">Membrane</keyword>
<evidence type="ECO:0000256" key="7">
    <source>
        <dbReference type="ARBA" id="ARBA00022824"/>
    </source>
</evidence>
<dbReference type="SUPFAM" id="SSF48264">
    <property type="entry name" value="Cytochrome P450"/>
    <property type="match status" value="1"/>
</dbReference>
<accession>A0A310SNG4</accession>
<dbReference type="InterPro" id="IPR001128">
    <property type="entry name" value="Cyt_P450"/>
</dbReference>
<dbReference type="GO" id="GO:0005789">
    <property type="term" value="C:endoplasmic reticulum membrane"/>
    <property type="evidence" value="ECO:0007669"/>
    <property type="project" value="UniProtKB-SubCell"/>
</dbReference>
<keyword evidence="8" id="KW-0492">Microsome</keyword>
<keyword evidence="14" id="KW-1133">Transmembrane helix</keyword>
<evidence type="ECO:0000256" key="6">
    <source>
        <dbReference type="ARBA" id="ARBA00022723"/>
    </source>
</evidence>
<keyword evidence="9" id="KW-0560">Oxidoreductase</keyword>
<dbReference type="PANTHER" id="PTHR24292">
    <property type="entry name" value="CYTOCHROME P450"/>
    <property type="match status" value="1"/>
</dbReference>
<keyword evidence="10 13" id="KW-0408">Iron</keyword>
<dbReference type="GO" id="GO:0005506">
    <property type="term" value="F:iron ion binding"/>
    <property type="evidence" value="ECO:0007669"/>
    <property type="project" value="InterPro"/>
</dbReference>
<dbReference type="PRINTS" id="PR00463">
    <property type="entry name" value="EP450I"/>
</dbReference>
<reference evidence="15 16" key="1">
    <citation type="submission" date="2015-07" db="EMBL/GenBank/DDBJ databases">
        <title>The genome of Eufriesea mexicana.</title>
        <authorList>
            <person name="Pan H."/>
            <person name="Kapheim K."/>
        </authorList>
    </citation>
    <scope>NUCLEOTIDE SEQUENCE [LARGE SCALE GENOMIC DNA]</scope>
    <source>
        <strain evidence="15">0111107269</strain>
        <tissue evidence="15">Whole body</tissue>
    </source>
</reference>
<dbReference type="InterPro" id="IPR050476">
    <property type="entry name" value="Insect_CytP450_Detox"/>
</dbReference>
<dbReference type="InterPro" id="IPR017972">
    <property type="entry name" value="Cyt_P450_CS"/>
</dbReference>
<evidence type="ECO:0000256" key="3">
    <source>
        <dbReference type="ARBA" id="ARBA00004406"/>
    </source>
</evidence>
<evidence type="ECO:0000256" key="10">
    <source>
        <dbReference type="ARBA" id="ARBA00023004"/>
    </source>
</evidence>
<dbReference type="CDD" id="cd11056">
    <property type="entry name" value="CYP6-like"/>
    <property type="match status" value="1"/>
</dbReference>
<keyword evidence="11" id="KW-0503">Monooxygenase</keyword>
<dbReference type="AlphaFoldDB" id="A0A310SNG4"/>
<dbReference type="PROSITE" id="PS00086">
    <property type="entry name" value="CYTOCHROME_P450"/>
    <property type="match status" value="1"/>
</dbReference>
<dbReference type="Proteomes" id="UP000250275">
    <property type="component" value="Unassembled WGS sequence"/>
</dbReference>
<dbReference type="EMBL" id="KQ761855">
    <property type="protein sequence ID" value="OAD56570.1"/>
    <property type="molecule type" value="Genomic_DNA"/>
</dbReference>
<feature type="binding site" description="axial binding residue" evidence="13">
    <location>
        <position position="468"/>
    </location>
    <ligand>
        <name>heme</name>
        <dbReference type="ChEBI" id="CHEBI:30413"/>
    </ligand>
    <ligandPart>
        <name>Fe</name>
        <dbReference type="ChEBI" id="CHEBI:18248"/>
    </ligandPart>
</feature>
<dbReference type="Gene3D" id="1.10.630.10">
    <property type="entry name" value="Cytochrome P450"/>
    <property type="match status" value="1"/>
</dbReference>
<evidence type="ECO:0000256" key="13">
    <source>
        <dbReference type="PIRSR" id="PIRSR602401-1"/>
    </source>
</evidence>
<dbReference type="PANTHER" id="PTHR24292:SF54">
    <property type="entry name" value="CYP9F3-RELATED"/>
    <property type="match status" value="1"/>
</dbReference>
<evidence type="ECO:0000256" key="8">
    <source>
        <dbReference type="ARBA" id="ARBA00022848"/>
    </source>
</evidence>